<feature type="transmembrane region" description="Helical" evidence="3">
    <location>
        <begin position="86"/>
        <end position="105"/>
    </location>
</feature>
<dbReference type="CDD" id="cd17352">
    <property type="entry name" value="MFS_MCT_SLC16"/>
    <property type="match status" value="1"/>
</dbReference>
<accession>A0A914UI00</accession>
<dbReference type="InterPro" id="IPR050327">
    <property type="entry name" value="Proton-linked_MCT"/>
</dbReference>
<feature type="transmembrane region" description="Helical" evidence="3">
    <location>
        <begin position="206"/>
        <end position="224"/>
    </location>
</feature>
<dbReference type="InterPro" id="IPR036259">
    <property type="entry name" value="MFS_trans_sf"/>
</dbReference>
<proteinExistence type="predicted"/>
<feature type="transmembrane region" description="Helical" evidence="3">
    <location>
        <begin position="577"/>
        <end position="598"/>
    </location>
</feature>
<sequence>MSAEKVNSHEEREPTMASRKLTLAEMEAVETELAQAGLVKPPDGGYGWVVVLASFFANVIVDGIIFTAGDAFLEQWKGSFESSDMATSWVTSLLSGCYLLAGPIASALANTFGCRKVTILGSLIASGGFLLSVFAPALPFLYITFGIIGGIGFGLIYLPAIVIVSHYFQERRALATGLAVCGSGIGTSVFAHVFRALLANFDWRRSLMFVAGIVLLCIICGAFFKSLEPSGEQVEEVAEIAVGYQQRVNSLEKVNGDSAINGDGWKNALDIEETAEMTTSPHVAQGVAIERFTSPKGRSRAQTERPFLSTMELRARQASMFGVDQKGLRSHADIAKEISRECVEELNRPLSRMDIFYPGSVHNVATIRESRARTQSRRSSNVGLSTISLAMPTAPGTKASWTDDIVHVLKTMLDMELLKSPSFLVLATSGFLTLACFFVPFAYLRRQAVHVGLEADQATRLIEVLGITNIVARILCGLLADRPEVDALTVSNVAVILGGVATILVPHMTEYWHFIIYCIFFGFGVACFAALRSIICVELLGLARLTSAYGFLLLFMGLAALVGTPIAGFLSDITGSFVMSFYVMGALMTLSGIICIPLKRISKWEEKRNAATEDDDSDKNGEELKPLRSSDKTSHA</sequence>
<feature type="transmembrane region" description="Helical" evidence="3">
    <location>
        <begin position="551"/>
        <end position="571"/>
    </location>
</feature>
<evidence type="ECO:0000259" key="4">
    <source>
        <dbReference type="PROSITE" id="PS50850"/>
    </source>
</evidence>
<dbReference type="InterPro" id="IPR020846">
    <property type="entry name" value="MFS_dom"/>
</dbReference>
<feature type="domain" description="Major facilitator superfamily (MFS) profile" evidence="4">
    <location>
        <begin position="47"/>
        <end position="603"/>
    </location>
</feature>
<keyword evidence="5" id="KW-1185">Reference proteome</keyword>
<dbReference type="Pfam" id="PF07690">
    <property type="entry name" value="MFS_1"/>
    <property type="match status" value="1"/>
</dbReference>
<feature type="compositionally biased region" description="Basic and acidic residues" evidence="2">
    <location>
        <begin position="618"/>
        <end position="636"/>
    </location>
</feature>
<dbReference type="Gene3D" id="1.20.1250.20">
    <property type="entry name" value="MFS general substrate transporter like domains"/>
    <property type="match status" value="2"/>
</dbReference>
<feature type="transmembrane region" description="Helical" evidence="3">
    <location>
        <begin position="141"/>
        <end position="162"/>
    </location>
</feature>
<feature type="transmembrane region" description="Helical" evidence="3">
    <location>
        <begin position="511"/>
        <end position="531"/>
    </location>
</feature>
<dbReference type="SUPFAM" id="SSF103473">
    <property type="entry name" value="MFS general substrate transporter"/>
    <property type="match status" value="1"/>
</dbReference>
<feature type="transmembrane region" description="Helical" evidence="3">
    <location>
        <begin position="174"/>
        <end position="194"/>
    </location>
</feature>
<keyword evidence="3" id="KW-0812">Transmembrane</keyword>
<dbReference type="AlphaFoldDB" id="A0A914UI00"/>
<comment type="subcellular location">
    <subcellularLocation>
        <location evidence="1">Membrane</location>
        <topology evidence="1">Multi-pass membrane protein</topology>
    </subcellularLocation>
</comment>
<dbReference type="InterPro" id="IPR011701">
    <property type="entry name" value="MFS"/>
</dbReference>
<evidence type="ECO:0000256" key="1">
    <source>
        <dbReference type="ARBA" id="ARBA00004141"/>
    </source>
</evidence>
<name>A0A914UI00_9BILA</name>
<dbReference type="PANTHER" id="PTHR11360">
    <property type="entry name" value="MONOCARBOXYLATE TRANSPORTER"/>
    <property type="match status" value="1"/>
</dbReference>
<reference evidence="6" key="1">
    <citation type="submission" date="2022-11" db="UniProtKB">
        <authorList>
            <consortium name="WormBaseParasite"/>
        </authorList>
    </citation>
    <scope>IDENTIFICATION</scope>
</reference>
<feature type="transmembrane region" description="Helical" evidence="3">
    <location>
        <begin position="45"/>
        <end position="66"/>
    </location>
</feature>
<feature type="transmembrane region" description="Helical" evidence="3">
    <location>
        <begin position="461"/>
        <end position="480"/>
    </location>
</feature>
<feature type="region of interest" description="Disordered" evidence="2">
    <location>
        <begin position="608"/>
        <end position="636"/>
    </location>
</feature>
<organism evidence="5 6">
    <name type="scientific">Plectus sambesii</name>
    <dbReference type="NCBI Taxonomy" id="2011161"/>
    <lineage>
        <taxon>Eukaryota</taxon>
        <taxon>Metazoa</taxon>
        <taxon>Ecdysozoa</taxon>
        <taxon>Nematoda</taxon>
        <taxon>Chromadorea</taxon>
        <taxon>Plectida</taxon>
        <taxon>Plectina</taxon>
        <taxon>Plectoidea</taxon>
        <taxon>Plectidae</taxon>
        <taxon>Plectus</taxon>
    </lineage>
</organism>
<evidence type="ECO:0000313" key="6">
    <source>
        <dbReference type="WBParaSite" id="PSAMB.scaffold1007size37330.g10298.t1"/>
    </source>
</evidence>
<evidence type="ECO:0000313" key="5">
    <source>
        <dbReference type="Proteomes" id="UP000887566"/>
    </source>
</evidence>
<dbReference type="PANTHER" id="PTHR11360:SF238">
    <property type="entry name" value="SD10469P"/>
    <property type="match status" value="1"/>
</dbReference>
<protein>
    <submittedName>
        <fullName evidence="6">Major facilitator superfamily (MFS) profile domain-containing protein</fullName>
    </submittedName>
</protein>
<keyword evidence="3" id="KW-0472">Membrane</keyword>
<evidence type="ECO:0000256" key="3">
    <source>
        <dbReference type="SAM" id="Phobius"/>
    </source>
</evidence>
<dbReference type="GO" id="GO:0008028">
    <property type="term" value="F:monocarboxylic acid transmembrane transporter activity"/>
    <property type="evidence" value="ECO:0007669"/>
    <property type="project" value="TreeGrafter"/>
</dbReference>
<feature type="transmembrane region" description="Helical" evidence="3">
    <location>
        <begin position="117"/>
        <end position="135"/>
    </location>
</feature>
<dbReference type="Proteomes" id="UP000887566">
    <property type="component" value="Unplaced"/>
</dbReference>
<dbReference type="GO" id="GO:0016020">
    <property type="term" value="C:membrane"/>
    <property type="evidence" value="ECO:0007669"/>
    <property type="project" value="UniProtKB-SubCell"/>
</dbReference>
<feature type="transmembrane region" description="Helical" evidence="3">
    <location>
        <begin position="487"/>
        <end position="505"/>
    </location>
</feature>
<dbReference type="WBParaSite" id="PSAMB.scaffold1007size37330.g10298.t1">
    <property type="protein sequence ID" value="PSAMB.scaffold1007size37330.g10298.t1"/>
    <property type="gene ID" value="PSAMB.scaffold1007size37330.g10298"/>
</dbReference>
<dbReference type="PROSITE" id="PS50850">
    <property type="entry name" value="MFS"/>
    <property type="match status" value="1"/>
</dbReference>
<feature type="transmembrane region" description="Helical" evidence="3">
    <location>
        <begin position="422"/>
        <end position="441"/>
    </location>
</feature>
<keyword evidence="3" id="KW-1133">Transmembrane helix</keyword>
<evidence type="ECO:0000256" key="2">
    <source>
        <dbReference type="SAM" id="MobiDB-lite"/>
    </source>
</evidence>